<dbReference type="Proteomes" id="UP000037854">
    <property type="component" value="Unassembled WGS sequence"/>
</dbReference>
<evidence type="ECO:0008006" key="3">
    <source>
        <dbReference type="Google" id="ProtNLM"/>
    </source>
</evidence>
<reference evidence="1 2" key="1">
    <citation type="submission" date="2015-07" db="EMBL/GenBank/DDBJ databases">
        <title>High-quality draft genome sequence of Oceanobacillus caeni HM6, a bacillus isolated from a human feces.</title>
        <authorList>
            <person name="Kumar J."/>
            <person name="Verma M.K."/>
            <person name="Pandey R."/>
            <person name="Bhambi M."/>
            <person name="Chauhan N."/>
        </authorList>
    </citation>
    <scope>NUCLEOTIDE SEQUENCE [LARGE SCALE GENOMIC DNA]</scope>
    <source>
        <strain evidence="1 2">HM6</strain>
    </source>
</reference>
<name>A0ABR5MID4_9BACI</name>
<protein>
    <recommendedName>
        <fullName evidence="3">YaaC-like Protein</fullName>
    </recommendedName>
</protein>
<proteinExistence type="predicted"/>
<sequence length="315" mass="37448">MRWIFSFLTSQQTAQVYLQSCYKKINEQDVEAKSYQNYNALLYYLDHGRKFYEIGHKVELFAKPVLYFYGLTHLLKACLLTKRPNYPESTVLLSHGVTSRKRKKRNYTFMSDEVKVQINGLFPYLSKHLYSINPVPFDKIQMVDLFSLIPEMQTFFSFQGTEKMVVVGSKDSPILQFPTTILDYYHITKDAFLNRIKPYLSVIKHMEERQSVITVQLEERLESFNGPFYKHMDDDKIYFPLNREHFLPISDVMIHYLLLYNLSMLCRYEAEWWGDLLSSKPEMDYPFILQFLDITAKKIPKILEDELYKNMDKGN</sequence>
<dbReference type="InterPro" id="IPR026988">
    <property type="entry name" value="YaaC-like"/>
</dbReference>
<dbReference type="Pfam" id="PF14175">
    <property type="entry name" value="YaaC"/>
    <property type="match status" value="1"/>
</dbReference>
<evidence type="ECO:0000313" key="2">
    <source>
        <dbReference type="Proteomes" id="UP000037854"/>
    </source>
</evidence>
<keyword evidence="2" id="KW-1185">Reference proteome</keyword>
<accession>A0ABR5MID4</accession>
<comment type="caution">
    <text evidence="1">The sequence shown here is derived from an EMBL/GenBank/DDBJ whole genome shotgun (WGS) entry which is preliminary data.</text>
</comment>
<gene>
    <name evidence="1" type="ORF">AFL42_10890</name>
</gene>
<organism evidence="1 2">
    <name type="scientific">Oceanobacillus caeni</name>
    <dbReference type="NCBI Taxonomy" id="405946"/>
    <lineage>
        <taxon>Bacteria</taxon>
        <taxon>Bacillati</taxon>
        <taxon>Bacillota</taxon>
        <taxon>Bacilli</taxon>
        <taxon>Bacillales</taxon>
        <taxon>Bacillaceae</taxon>
        <taxon>Oceanobacillus</taxon>
    </lineage>
</organism>
<evidence type="ECO:0000313" key="1">
    <source>
        <dbReference type="EMBL" id="KPH74031.1"/>
    </source>
</evidence>
<dbReference type="EMBL" id="LGTK01000036">
    <property type="protein sequence ID" value="KPH74031.1"/>
    <property type="molecule type" value="Genomic_DNA"/>
</dbReference>